<feature type="non-terminal residue" evidence="1">
    <location>
        <position position="25"/>
    </location>
</feature>
<dbReference type="EMBL" id="CAJOAZ010029230">
    <property type="protein sequence ID" value="CAF4423626.1"/>
    <property type="molecule type" value="Genomic_DNA"/>
</dbReference>
<sequence>MAVSTNNADALRTAGFRLCRLYAWS</sequence>
<accession>A0A820QM45</accession>
<reference evidence="1" key="1">
    <citation type="submission" date="2021-02" db="EMBL/GenBank/DDBJ databases">
        <authorList>
            <person name="Nowell W R."/>
        </authorList>
    </citation>
    <scope>NUCLEOTIDE SEQUENCE</scope>
</reference>
<evidence type="ECO:0000313" key="2">
    <source>
        <dbReference type="Proteomes" id="UP000663844"/>
    </source>
</evidence>
<gene>
    <name evidence="1" type="ORF">OXD698_LOCUS52792</name>
</gene>
<protein>
    <submittedName>
        <fullName evidence="1">Uncharacterized protein</fullName>
    </submittedName>
</protein>
<evidence type="ECO:0000313" key="1">
    <source>
        <dbReference type="EMBL" id="CAF4423626.1"/>
    </source>
</evidence>
<name>A0A820QM45_9BILA</name>
<dbReference type="AlphaFoldDB" id="A0A820QM45"/>
<dbReference type="Proteomes" id="UP000663844">
    <property type="component" value="Unassembled WGS sequence"/>
</dbReference>
<proteinExistence type="predicted"/>
<comment type="caution">
    <text evidence="1">The sequence shown here is derived from an EMBL/GenBank/DDBJ whole genome shotgun (WGS) entry which is preliminary data.</text>
</comment>
<organism evidence="1 2">
    <name type="scientific">Adineta steineri</name>
    <dbReference type="NCBI Taxonomy" id="433720"/>
    <lineage>
        <taxon>Eukaryota</taxon>
        <taxon>Metazoa</taxon>
        <taxon>Spiralia</taxon>
        <taxon>Gnathifera</taxon>
        <taxon>Rotifera</taxon>
        <taxon>Eurotatoria</taxon>
        <taxon>Bdelloidea</taxon>
        <taxon>Adinetida</taxon>
        <taxon>Adinetidae</taxon>
        <taxon>Adineta</taxon>
    </lineage>
</organism>